<organism evidence="1 2">
    <name type="scientific">Cinara cedri</name>
    <dbReference type="NCBI Taxonomy" id="506608"/>
    <lineage>
        <taxon>Eukaryota</taxon>
        <taxon>Metazoa</taxon>
        <taxon>Ecdysozoa</taxon>
        <taxon>Arthropoda</taxon>
        <taxon>Hexapoda</taxon>
        <taxon>Insecta</taxon>
        <taxon>Pterygota</taxon>
        <taxon>Neoptera</taxon>
        <taxon>Paraneoptera</taxon>
        <taxon>Hemiptera</taxon>
        <taxon>Sternorrhyncha</taxon>
        <taxon>Aphidomorpha</taxon>
        <taxon>Aphidoidea</taxon>
        <taxon>Aphididae</taxon>
        <taxon>Lachninae</taxon>
        <taxon>Cinara</taxon>
    </lineage>
</organism>
<dbReference type="Proteomes" id="UP000325440">
    <property type="component" value="Unassembled WGS sequence"/>
</dbReference>
<dbReference type="OrthoDB" id="6602578at2759"/>
<keyword evidence="2" id="KW-1185">Reference proteome</keyword>
<dbReference type="EMBL" id="CABPRJ010000482">
    <property type="protein sequence ID" value="VVC28674.1"/>
    <property type="molecule type" value="Genomic_DNA"/>
</dbReference>
<evidence type="ECO:0000313" key="2">
    <source>
        <dbReference type="Proteomes" id="UP000325440"/>
    </source>
</evidence>
<protein>
    <submittedName>
        <fullName evidence="1">Uncharacterized protein</fullName>
    </submittedName>
</protein>
<reference evidence="1 2" key="1">
    <citation type="submission" date="2019-08" db="EMBL/GenBank/DDBJ databases">
        <authorList>
            <person name="Alioto T."/>
            <person name="Alioto T."/>
            <person name="Gomez Garrido J."/>
        </authorList>
    </citation>
    <scope>NUCLEOTIDE SEQUENCE [LARGE SCALE GENOMIC DNA]</scope>
</reference>
<sequence>MTDSPLCSCGAEQIMQHIIEECPNIKFNGGVTRLHKAEEDAVTWIYVCEDAFI</sequence>
<accession>A0A5E4M8Y7</accession>
<evidence type="ECO:0000313" key="1">
    <source>
        <dbReference type="EMBL" id="VVC28674.1"/>
    </source>
</evidence>
<dbReference type="AlphaFoldDB" id="A0A5E4M8Y7"/>
<gene>
    <name evidence="1" type="ORF">CINCED_3A023805</name>
</gene>
<name>A0A5E4M8Y7_9HEMI</name>
<proteinExistence type="predicted"/>